<organism evidence="7">
    <name type="scientific">Caldilineaceae bacterium SB0675_bin_29</name>
    <dbReference type="NCBI Taxonomy" id="2605266"/>
    <lineage>
        <taxon>Bacteria</taxon>
        <taxon>Bacillati</taxon>
        <taxon>Chloroflexota</taxon>
        <taxon>Caldilineae</taxon>
        <taxon>Caldilineales</taxon>
        <taxon>Caldilineaceae</taxon>
    </lineage>
</organism>
<keyword evidence="2 7" id="KW-0489">Methyltransferase</keyword>
<sequence>MTTETAPPNQEGDQISLTWPRKSLTVEPTNPIATKLESYPPPVTGLGNGGLLLYGDNFDSLSWLLAQGYRGRVGLVYLDPPYNSNRTYTSRIRLRGKGQPTLGEAAAYDDVWQPKDYLQFLADRLLLLRELLHEDGTLWLHCDHRMQAHLLLLLEEVFGSESHLNTVFWRSQTMRGAKVHARYFPHSAQAIHIFRSTPRGRPPWNAPKRELVLTEEAAAAQYMRDKLGFFRTSDPGTYGFERLKALFEEGRLYAPFGGEVVVDEDAQRVFASKGGNIGVKYYLKKTGRNRYLLTRPVDNIWDDIAGLGTVPGEDENYPTQKTEKLLQRILETASRPGELILDPFAGSGTTLAVAHKLGREWIGCDSSWRAVRSAACRLSRHWHPSESVPSDGDGRFNTKRGGKVPGAQGKGGYRILRVGAGDSAKDGNHQSVTTSTPGAKIQCERAEGLLTVRIDEFHSPQVAILAGKAKMSLPRGWRAQVRAVLIDPDYDGISLRAALVDAPAGKKALVSGVYAIAQSVDYGGQETSSSPVCAVAVLIVDVAGQEHLFVNPVRGSAPHSQPEGAP</sequence>
<feature type="region of interest" description="Disordered" evidence="5">
    <location>
        <begin position="382"/>
        <end position="404"/>
    </location>
</feature>
<dbReference type="EMBL" id="VYDA01000349">
    <property type="protein sequence ID" value="MYH61968.1"/>
    <property type="molecule type" value="Genomic_DNA"/>
</dbReference>
<comment type="caution">
    <text evidence="7">The sequence shown here is derived from an EMBL/GenBank/DDBJ whole genome shotgun (WGS) entry which is preliminary data.</text>
</comment>
<dbReference type="Gene3D" id="3.40.50.150">
    <property type="entry name" value="Vaccinia Virus protein VP39"/>
    <property type="match status" value="1"/>
</dbReference>
<protein>
    <submittedName>
        <fullName evidence="7">Site-specific DNA-methyltransferase</fullName>
    </submittedName>
</protein>
<dbReference type="InterPro" id="IPR029063">
    <property type="entry name" value="SAM-dependent_MTases_sf"/>
</dbReference>
<evidence type="ECO:0000256" key="3">
    <source>
        <dbReference type="ARBA" id="ARBA00022679"/>
    </source>
</evidence>
<dbReference type="AlphaFoldDB" id="A0A6B1G0W7"/>
<feature type="domain" description="DNA methylase N-4/N-6" evidence="6">
    <location>
        <begin position="74"/>
        <end position="374"/>
    </location>
</feature>
<comment type="similarity">
    <text evidence="1">Belongs to the N(4)/N(6)-methyltransferase family.</text>
</comment>
<dbReference type="SUPFAM" id="SSF53335">
    <property type="entry name" value="S-adenosyl-L-methionine-dependent methyltransferases"/>
    <property type="match status" value="1"/>
</dbReference>
<dbReference type="InterPro" id="IPR002941">
    <property type="entry name" value="DNA_methylase_N4/N6"/>
</dbReference>
<proteinExistence type="inferred from homology"/>
<dbReference type="PROSITE" id="PS00092">
    <property type="entry name" value="N6_MTASE"/>
    <property type="match status" value="1"/>
</dbReference>
<dbReference type="GO" id="GO:0003677">
    <property type="term" value="F:DNA binding"/>
    <property type="evidence" value="ECO:0007669"/>
    <property type="project" value="InterPro"/>
</dbReference>
<evidence type="ECO:0000256" key="4">
    <source>
        <dbReference type="ARBA" id="ARBA00022691"/>
    </source>
</evidence>
<keyword evidence="3 7" id="KW-0808">Transferase</keyword>
<evidence type="ECO:0000256" key="5">
    <source>
        <dbReference type="SAM" id="MobiDB-lite"/>
    </source>
</evidence>
<dbReference type="InterPro" id="IPR002052">
    <property type="entry name" value="DNA_methylase_N6_adenine_CS"/>
</dbReference>
<dbReference type="GO" id="GO:0032259">
    <property type="term" value="P:methylation"/>
    <property type="evidence" value="ECO:0007669"/>
    <property type="project" value="UniProtKB-KW"/>
</dbReference>
<dbReference type="Pfam" id="PF01555">
    <property type="entry name" value="N6_N4_Mtase"/>
    <property type="match status" value="1"/>
</dbReference>
<keyword evidence="4" id="KW-0949">S-adenosyl-L-methionine</keyword>
<evidence type="ECO:0000256" key="2">
    <source>
        <dbReference type="ARBA" id="ARBA00022603"/>
    </source>
</evidence>
<dbReference type="GO" id="GO:0008170">
    <property type="term" value="F:N-methyltransferase activity"/>
    <property type="evidence" value="ECO:0007669"/>
    <property type="project" value="InterPro"/>
</dbReference>
<name>A0A6B1G0W7_9CHLR</name>
<dbReference type="PRINTS" id="PR00506">
    <property type="entry name" value="D21N6MTFRASE"/>
</dbReference>
<evidence type="ECO:0000313" key="7">
    <source>
        <dbReference type="EMBL" id="MYH61968.1"/>
    </source>
</evidence>
<accession>A0A6B1G0W7</accession>
<dbReference type="GO" id="GO:0005737">
    <property type="term" value="C:cytoplasm"/>
    <property type="evidence" value="ECO:0007669"/>
    <property type="project" value="TreeGrafter"/>
</dbReference>
<gene>
    <name evidence="7" type="ORF">F4148_09475</name>
</gene>
<dbReference type="PANTHER" id="PTHR13370">
    <property type="entry name" value="RNA METHYLASE-RELATED"/>
    <property type="match status" value="1"/>
</dbReference>
<dbReference type="PANTHER" id="PTHR13370:SF3">
    <property type="entry name" value="TRNA (GUANINE(10)-N2)-METHYLTRANSFERASE HOMOLOG"/>
    <property type="match status" value="1"/>
</dbReference>
<reference evidence="7" key="1">
    <citation type="submission" date="2019-09" db="EMBL/GenBank/DDBJ databases">
        <title>Characterisation of the sponge microbiome using genome-centric metagenomics.</title>
        <authorList>
            <person name="Engelberts J.P."/>
            <person name="Robbins S.J."/>
            <person name="De Goeij J.M."/>
            <person name="Aranda M."/>
            <person name="Bell S.C."/>
            <person name="Webster N.S."/>
        </authorList>
    </citation>
    <scope>NUCLEOTIDE SEQUENCE</scope>
    <source>
        <strain evidence="7">SB0675_bin_29</strain>
    </source>
</reference>
<evidence type="ECO:0000256" key="1">
    <source>
        <dbReference type="ARBA" id="ARBA00006594"/>
    </source>
</evidence>
<dbReference type="InterPro" id="IPR002295">
    <property type="entry name" value="N4/N6-MTase_EcoPI_Mod-like"/>
</dbReference>
<evidence type="ECO:0000259" key="6">
    <source>
        <dbReference type="Pfam" id="PF01555"/>
    </source>
</evidence>